<proteinExistence type="predicted"/>
<dbReference type="Proteomes" id="UP000050525">
    <property type="component" value="Unassembled WGS sequence"/>
</dbReference>
<evidence type="ECO:0000313" key="1">
    <source>
        <dbReference type="EMBL" id="KYO18408.1"/>
    </source>
</evidence>
<sequence length="116" mass="13344">MKVLHEKTGIRYHLTEKGKDIAFVLELSSAFHFKVNLWAFAETEMAEGCDRDPEKLTSHTQKYEENVARGSSGWHLPLRKMGGKASSTLDYRILWSRRISNVYHLGNYCKVKQEAA</sequence>
<gene>
    <name evidence="1" type="ORF">Y1Q_0008524</name>
</gene>
<dbReference type="AlphaFoldDB" id="A0A151M1L2"/>
<evidence type="ECO:0000313" key="2">
    <source>
        <dbReference type="Proteomes" id="UP000050525"/>
    </source>
</evidence>
<reference evidence="1 2" key="1">
    <citation type="journal article" date="2012" name="Genome Biol.">
        <title>Sequencing three crocodilian genomes to illuminate the evolution of archosaurs and amniotes.</title>
        <authorList>
            <person name="St John J.A."/>
            <person name="Braun E.L."/>
            <person name="Isberg S.R."/>
            <person name="Miles L.G."/>
            <person name="Chong A.Y."/>
            <person name="Gongora J."/>
            <person name="Dalzell P."/>
            <person name="Moran C."/>
            <person name="Bed'hom B."/>
            <person name="Abzhanov A."/>
            <person name="Burgess S.C."/>
            <person name="Cooksey A.M."/>
            <person name="Castoe T.A."/>
            <person name="Crawford N.G."/>
            <person name="Densmore L.D."/>
            <person name="Drew J.C."/>
            <person name="Edwards S.V."/>
            <person name="Faircloth B.C."/>
            <person name="Fujita M.K."/>
            <person name="Greenwold M.J."/>
            <person name="Hoffmann F.G."/>
            <person name="Howard J.M."/>
            <person name="Iguchi T."/>
            <person name="Janes D.E."/>
            <person name="Khan S.Y."/>
            <person name="Kohno S."/>
            <person name="de Koning A.J."/>
            <person name="Lance S.L."/>
            <person name="McCarthy F.M."/>
            <person name="McCormack J.E."/>
            <person name="Merchant M.E."/>
            <person name="Peterson D.G."/>
            <person name="Pollock D.D."/>
            <person name="Pourmand N."/>
            <person name="Raney B.J."/>
            <person name="Roessler K.A."/>
            <person name="Sanford J.R."/>
            <person name="Sawyer R.H."/>
            <person name="Schmidt C.J."/>
            <person name="Triplett E.W."/>
            <person name="Tuberville T.D."/>
            <person name="Venegas-Anaya M."/>
            <person name="Howard J.T."/>
            <person name="Jarvis E.D."/>
            <person name="Guillette L.J.Jr."/>
            <person name="Glenn T.C."/>
            <person name="Green R.E."/>
            <person name="Ray D.A."/>
        </authorList>
    </citation>
    <scope>NUCLEOTIDE SEQUENCE [LARGE SCALE GENOMIC DNA]</scope>
    <source>
        <strain evidence="1">KSC_2009_1</strain>
    </source>
</reference>
<protein>
    <submittedName>
        <fullName evidence="1">Uncharacterized protein</fullName>
    </submittedName>
</protein>
<keyword evidence="2" id="KW-1185">Reference proteome</keyword>
<accession>A0A151M1L2</accession>
<dbReference type="EMBL" id="AKHW03006817">
    <property type="protein sequence ID" value="KYO18408.1"/>
    <property type="molecule type" value="Genomic_DNA"/>
</dbReference>
<name>A0A151M1L2_ALLMI</name>
<organism evidence="1 2">
    <name type="scientific">Alligator mississippiensis</name>
    <name type="common">American alligator</name>
    <dbReference type="NCBI Taxonomy" id="8496"/>
    <lineage>
        <taxon>Eukaryota</taxon>
        <taxon>Metazoa</taxon>
        <taxon>Chordata</taxon>
        <taxon>Craniata</taxon>
        <taxon>Vertebrata</taxon>
        <taxon>Euteleostomi</taxon>
        <taxon>Archelosauria</taxon>
        <taxon>Archosauria</taxon>
        <taxon>Crocodylia</taxon>
        <taxon>Alligatoridae</taxon>
        <taxon>Alligatorinae</taxon>
        <taxon>Alligator</taxon>
    </lineage>
</organism>
<comment type="caution">
    <text evidence="1">The sequence shown here is derived from an EMBL/GenBank/DDBJ whole genome shotgun (WGS) entry which is preliminary data.</text>
</comment>